<accession>A0ABW7XN14</accession>
<evidence type="ECO:0000256" key="1">
    <source>
        <dbReference type="ARBA" id="ARBA00023015"/>
    </source>
</evidence>
<evidence type="ECO:0000256" key="3">
    <source>
        <dbReference type="ARBA" id="ARBA00023163"/>
    </source>
</evidence>
<dbReference type="RefSeq" id="WP_397406000.1">
    <property type="nucleotide sequence ID" value="NZ_JBIRYI010000011.1"/>
</dbReference>
<evidence type="ECO:0000313" key="6">
    <source>
        <dbReference type="EMBL" id="MFI2488918.1"/>
    </source>
</evidence>
<comment type="caution">
    <text evidence="6">The sequence shown here is derived from an EMBL/GenBank/DDBJ whole genome shotgun (WGS) entry which is preliminary data.</text>
</comment>
<dbReference type="PANTHER" id="PTHR47506">
    <property type="entry name" value="TRANSCRIPTIONAL REGULATORY PROTEIN"/>
    <property type="match status" value="1"/>
</dbReference>
<dbReference type="Pfam" id="PF16925">
    <property type="entry name" value="TetR_C_13"/>
    <property type="match status" value="1"/>
</dbReference>
<keyword evidence="7" id="KW-1185">Reference proteome</keyword>
<keyword evidence="3" id="KW-0804">Transcription</keyword>
<dbReference type="InterPro" id="IPR011075">
    <property type="entry name" value="TetR_C"/>
</dbReference>
<dbReference type="InterPro" id="IPR036271">
    <property type="entry name" value="Tet_transcr_reg_TetR-rel_C_sf"/>
</dbReference>
<organism evidence="6 7">
    <name type="scientific">Promicromonospora kroppenstedtii</name>
    <dbReference type="NCBI Taxonomy" id="440482"/>
    <lineage>
        <taxon>Bacteria</taxon>
        <taxon>Bacillati</taxon>
        <taxon>Actinomycetota</taxon>
        <taxon>Actinomycetes</taxon>
        <taxon>Micrococcales</taxon>
        <taxon>Promicromonosporaceae</taxon>
        <taxon>Promicromonospora</taxon>
    </lineage>
</organism>
<reference evidence="6 7" key="1">
    <citation type="submission" date="2024-10" db="EMBL/GenBank/DDBJ databases">
        <title>The Natural Products Discovery Center: Release of the First 8490 Sequenced Strains for Exploring Actinobacteria Biosynthetic Diversity.</title>
        <authorList>
            <person name="Kalkreuter E."/>
            <person name="Kautsar S.A."/>
            <person name="Yang D."/>
            <person name="Bader C.D."/>
            <person name="Teijaro C.N."/>
            <person name="Fluegel L."/>
            <person name="Davis C.M."/>
            <person name="Simpson J.R."/>
            <person name="Lauterbach L."/>
            <person name="Steele A.D."/>
            <person name="Gui C."/>
            <person name="Meng S."/>
            <person name="Li G."/>
            <person name="Viehrig K."/>
            <person name="Ye F."/>
            <person name="Su P."/>
            <person name="Kiefer A.F."/>
            <person name="Nichols A."/>
            <person name="Cepeda A.J."/>
            <person name="Yan W."/>
            <person name="Fan B."/>
            <person name="Jiang Y."/>
            <person name="Adhikari A."/>
            <person name="Zheng C.-J."/>
            <person name="Schuster L."/>
            <person name="Cowan T.M."/>
            <person name="Smanski M.J."/>
            <person name="Chevrette M.G."/>
            <person name="De Carvalho L.P.S."/>
            <person name="Shen B."/>
        </authorList>
    </citation>
    <scope>NUCLEOTIDE SEQUENCE [LARGE SCALE GENOMIC DNA]</scope>
    <source>
        <strain evidence="6 7">NPDC019481</strain>
    </source>
</reference>
<evidence type="ECO:0000256" key="4">
    <source>
        <dbReference type="PROSITE-ProRule" id="PRU00335"/>
    </source>
</evidence>
<protein>
    <submittedName>
        <fullName evidence="6">TetR/AcrR family transcriptional regulator</fullName>
    </submittedName>
</protein>
<proteinExistence type="predicted"/>
<sequence>MTMRTTARGAATRQRLVSGAALLMREQGAAETNLDQVLRATSTSKSQLFHYFPDGRAGLLVAVTRYEAEQVIEAQRPHLDDLSTAESWREWRGGVLRHYVELGERCPMGSLTSELGTSSSEARNIVNGLYDRWEGALMAGVQAMIVNGAVRPDLPVRDTARSILTAVQGGVVMLRATGRLSYLETTLDTTLEPLLGTPRAAA</sequence>
<dbReference type="EMBL" id="JBIRYI010000011">
    <property type="protein sequence ID" value="MFI2488918.1"/>
    <property type="molecule type" value="Genomic_DNA"/>
</dbReference>
<dbReference type="Proteomes" id="UP001611580">
    <property type="component" value="Unassembled WGS sequence"/>
</dbReference>
<dbReference type="SUPFAM" id="SSF48498">
    <property type="entry name" value="Tetracyclin repressor-like, C-terminal domain"/>
    <property type="match status" value="1"/>
</dbReference>
<gene>
    <name evidence="6" type="ORF">ACH47X_18565</name>
</gene>
<dbReference type="PROSITE" id="PS50977">
    <property type="entry name" value="HTH_TETR_2"/>
    <property type="match status" value="1"/>
</dbReference>
<dbReference type="SUPFAM" id="SSF46689">
    <property type="entry name" value="Homeodomain-like"/>
    <property type="match status" value="1"/>
</dbReference>
<keyword evidence="1" id="KW-0805">Transcription regulation</keyword>
<feature type="DNA-binding region" description="H-T-H motif" evidence="4">
    <location>
        <begin position="33"/>
        <end position="52"/>
    </location>
</feature>
<evidence type="ECO:0000256" key="2">
    <source>
        <dbReference type="ARBA" id="ARBA00023125"/>
    </source>
</evidence>
<dbReference type="InterPro" id="IPR009057">
    <property type="entry name" value="Homeodomain-like_sf"/>
</dbReference>
<keyword evidence="2 4" id="KW-0238">DNA-binding</keyword>
<evidence type="ECO:0000313" key="7">
    <source>
        <dbReference type="Proteomes" id="UP001611580"/>
    </source>
</evidence>
<name>A0ABW7XN14_9MICO</name>
<dbReference type="InterPro" id="IPR001647">
    <property type="entry name" value="HTH_TetR"/>
</dbReference>
<dbReference type="Gene3D" id="1.10.357.10">
    <property type="entry name" value="Tetracycline Repressor, domain 2"/>
    <property type="match status" value="1"/>
</dbReference>
<evidence type="ECO:0000259" key="5">
    <source>
        <dbReference type="PROSITE" id="PS50977"/>
    </source>
</evidence>
<dbReference type="PANTHER" id="PTHR47506:SF1">
    <property type="entry name" value="HTH-TYPE TRANSCRIPTIONAL REGULATOR YJDC"/>
    <property type="match status" value="1"/>
</dbReference>
<feature type="domain" description="HTH tetR-type" evidence="5">
    <location>
        <begin position="10"/>
        <end position="70"/>
    </location>
</feature>